<name>A0A2Z4YQK8_RHILE</name>
<keyword evidence="1" id="KW-0472">Membrane</keyword>
<evidence type="ECO:0000313" key="3">
    <source>
        <dbReference type="Proteomes" id="UP000251166"/>
    </source>
</evidence>
<keyword evidence="2" id="KW-0614">Plasmid</keyword>
<dbReference type="EMBL" id="CP030762">
    <property type="protein sequence ID" value="AXA43654.1"/>
    <property type="molecule type" value="Genomic_DNA"/>
</dbReference>
<evidence type="ECO:0000313" key="2">
    <source>
        <dbReference type="EMBL" id="AXA43654.1"/>
    </source>
</evidence>
<proteinExistence type="predicted"/>
<dbReference type="RefSeq" id="WP_196236947.1">
    <property type="nucleotide sequence ID" value="NZ_CP121639.1"/>
</dbReference>
<protein>
    <submittedName>
        <fullName evidence="2">Uncharacterized protein</fullName>
    </submittedName>
</protein>
<feature type="transmembrane region" description="Helical" evidence="1">
    <location>
        <begin position="20"/>
        <end position="37"/>
    </location>
</feature>
<dbReference type="AlphaFoldDB" id="A0A2Z4YQK8"/>
<geneLocation type="plasmid" evidence="2 3">
    <name>unnamed2</name>
</geneLocation>
<keyword evidence="1" id="KW-1133">Transmembrane helix</keyword>
<evidence type="ECO:0000256" key="1">
    <source>
        <dbReference type="SAM" id="Phobius"/>
    </source>
</evidence>
<accession>A0A2Z4YQK8</accession>
<reference evidence="2 3" key="1">
    <citation type="submission" date="2018-07" db="EMBL/GenBank/DDBJ databases">
        <title>Rhizobium leguminosarum strain:ATCC 14479 Genome sequencing and assembly.</title>
        <authorList>
            <person name="Chakraborty R."/>
        </authorList>
    </citation>
    <scope>NUCLEOTIDE SEQUENCE [LARGE SCALE GENOMIC DNA]</scope>
    <source>
        <strain evidence="2 3">ATCC 14479</strain>
        <plasmid evidence="3">Plasmid unnamed2</plasmid>
    </source>
</reference>
<gene>
    <name evidence="2" type="ORF">DLJ82_7409</name>
</gene>
<dbReference type="Proteomes" id="UP000251166">
    <property type="component" value="Plasmid unnamed2"/>
</dbReference>
<sequence length="83" mass="8832">MSHDPFTLDMFGSSALSSGFGLGVTAFGGCCHVKFLWLERPAARGYSGDTGRNFPCIESFEPMVANCLRGAATGRNRKAIAGR</sequence>
<organism evidence="2 3">
    <name type="scientific">Rhizobium leguminosarum</name>
    <dbReference type="NCBI Taxonomy" id="384"/>
    <lineage>
        <taxon>Bacteria</taxon>
        <taxon>Pseudomonadati</taxon>
        <taxon>Pseudomonadota</taxon>
        <taxon>Alphaproteobacteria</taxon>
        <taxon>Hyphomicrobiales</taxon>
        <taxon>Rhizobiaceae</taxon>
        <taxon>Rhizobium/Agrobacterium group</taxon>
        <taxon>Rhizobium</taxon>
    </lineage>
</organism>
<keyword evidence="1" id="KW-0812">Transmembrane</keyword>